<protein>
    <submittedName>
        <fullName evidence="1">Uncharacterized protein</fullName>
    </submittedName>
</protein>
<dbReference type="Proteomes" id="UP000182658">
    <property type="component" value="Unassembled WGS sequence"/>
</dbReference>
<evidence type="ECO:0000313" key="1">
    <source>
        <dbReference type="EMBL" id="OIW27513.1"/>
    </source>
</evidence>
<keyword evidence="2" id="KW-1185">Reference proteome</keyword>
<reference evidence="1 2" key="1">
    <citation type="submission" date="2016-10" db="EMBL/GenBank/DDBJ databases">
        <title>Draft genome sequence of Coniochaeta ligniaria NRRL30616, a lignocellulolytic fungus for bioabatement of inhibitors in plant biomass hydrolysates.</title>
        <authorList>
            <consortium name="DOE Joint Genome Institute"/>
            <person name="Jimenez D.J."/>
            <person name="Hector R.E."/>
            <person name="Riley R."/>
            <person name="Sun H."/>
            <person name="Grigoriev I.V."/>
            <person name="Van Elsas J.D."/>
            <person name="Nichols N.N."/>
        </authorList>
    </citation>
    <scope>NUCLEOTIDE SEQUENCE [LARGE SCALE GENOMIC DNA]</scope>
    <source>
        <strain evidence="1 2">NRRL 30616</strain>
    </source>
</reference>
<proteinExistence type="predicted"/>
<dbReference type="AlphaFoldDB" id="A0A1J7J2H3"/>
<name>A0A1J7J2H3_9PEZI</name>
<dbReference type="EMBL" id="KV875099">
    <property type="protein sequence ID" value="OIW27513.1"/>
    <property type="molecule type" value="Genomic_DNA"/>
</dbReference>
<evidence type="ECO:0000313" key="2">
    <source>
        <dbReference type="Proteomes" id="UP000182658"/>
    </source>
</evidence>
<dbReference type="InParanoid" id="A0A1J7J2H3"/>
<sequence length="142" mass="15435">MLPSALLMLLEGFARWGHPTTGRLNAAALNRTRRRRVFLKETVDGSTCRNYGTHYICHSLHAVADAGEGTLECDKRITQEAGGDGDAGCTAAAQLAAGKQCEIHNLRLLSRLFSALCSTFIQQLSILPLFQILGSEKLYNSA</sequence>
<accession>A0A1J7J2H3</accession>
<gene>
    <name evidence="1" type="ORF">CONLIGDRAFT_435407</name>
</gene>
<organism evidence="1 2">
    <name type="scientific">Coniochaeta ligniaria NRRL 30616</name>
    <dbReference type="NCBI Taxonomy" id="1408157"/>
    <lineage>
        <taxon>Eukaryota</taxon>
        <taxon>Fungi</taxon>
        <taxon>Dikarya</taxon>
        <taxon>Ascomycota</taxon>
        <taxon>Pezizomycotina</taxon>
        <taxon>Sordariomycetes</taxon>
        <taxon>Sordariomycetidae</taxon>
        <taxon>Coniochaetales</taxon>
        <taxon>Coniochaetaceae</taxon>
        <taxon>Coniochaeta</taxon>
    </lineage>
</organism>